<gene>
    <name evidence="5" type="ORF">AG1IA_05327</name>
</gene>
<dbReference type="GO" id="GO:0005615">
    <property type="term" value="C:extracellular space"/>
    <property type="evidence" value="ECO:0007669"/>
    <property type="project" value="TreeGrafter"/>
</dbReference>
<comment type="caution">
    <text evidence="5">The sequence shown here is derived from an EMBL/GenBank/DDBJ whole genome shotgun (WGS) entry which is preliminary data.</text>
</comment>
<keyword evidence="2 3" id="KW-0378">Hydrolase</keyword>
<dbReference type="InterPro" id="IPR050654">
    <property type="entry name" value="AChE-related_enzymes"/>
</dbReference>
<evidence type="ECO:0000256" key="2">
    <source>
        <dbReference type="ARBA" id="ARBA00022801"/>
    </source>
</evidence>
<dbReference type="GO" id="GO:0019695">
    <property type="term" value="P:choline metabolic process"/>
    <property type="evidence" value="ECO:0007669"/>
    <property type="project" value="TreeGrafter"/>
</dbReference>
<feature type="domain" description="Carboxylesterase type B" evidence="4">
    <location>
        <begin position="71"/>
        <end position="549"/>
    </location>
</feature>
<dbReference type="GO" id="GO:0006581">
    <property type="term" value="P:acetylcholine catabolic process"/>
    <property type="evidence" value="ECO:0007669"/>
    <property type="project" value="TreeGrafter"/>
</dbReference>
<dbReference type="InterPro" id="IPR029058">
    <property type="entry name" value="AB_hydrolase_fold"/>
</dbReference>
<dbReference type="InterPro" id="IPR002018">
    <property type="entry name" value="CarbesteraseB"/>
</dbReference>
<keyword evidence="6" id="KW-1185">Reference proteome</keyword>
<dbReference type="Proteomes" id="UP000011668">
    <property type="component" value="Unassembled WGS sequence"/>
</dbReference>
<protein>
    <recommendedName>
        <fullName evidence="3">Carboxylic ester hydrolase</fullName>
        <ecNumber evidence="3">3.1.1.-</ecNumber>
    </recommendedName>
</protein>
<dbReference type="ESTHER" id="thaca-l8wv47">
    <property type="family name" value="Fungal_carboxylesterase_lipase"/>
</dbReference>
<dbReference type="InterPro" id="IPR019819">
    <property type="entry name" value="Carboxylesterase_B_CS"/>
</dbReference>
<dbReference type="GO" id="GO:0003990">
    <property type="term" value="F:acetylcholinesterase activity"/>
    <property type="evidence" value="ECO:0007669"/>
    <property type="project" value="TreeGrafter"/>
</dbReference>
<dbReference type="AlphaFoldDB" id="L8WV47"/>
<dbReference type="PANTHER" id="PTHR43918:SF4">
    <property type="entry name" value="CARBOXYLIC ESTER HYDROLASE"/>
    <property type="match status" value="1"/>
</dbReference>
<dbReference type="PROSITE" id="PS00122">
    <property type="entry name" value="CARBOXYLESTERASE_B_1"/>
    <property type="match status" value="1"/>
</dbReference>
<dbReference type="PANTHER" id="PTHR43918">
    <property type="entry name" value="ACETYLCHOLINESTERASE"/>
    <property type="match status" value="1"/>
</dbReference>
<name>L8WV47_THACA</name>
<comment type="similarity">
    <text evidence="1 3">Belongs to the type-B carboxylesterase/lipase family.</text>
</comment>
<dbReference type="OrthoDB" id="408631at2759"/>
<feature type="chain" id="PRO_5005139316" description="Carboxylic ester hydrolase" evidence="3">
    <location>
        <begin position="23"/>
        <end position="677"/>
    </location>
</feature>
<accession>L8WV47</accession>
<sequence length="677" mass="74622">MRGARSLQLAFLALAHAQLIWGYAVSAKRTEEVQVPVNGATYIGSQVDAQDVFLGAWLYFTAYYFCSSPQHIGVPYAQPPVGGLRFRKPVAFTPNGTIVAQTYGPRCLQSAIVNDASEDCLTLNIWRPHGITGPLPVMVWICKWVLSNEKLGAHNISDGGSFILGESSSYPGYGIVGKSVEMVSRPPYTTAPPITNVYITLNRQTMNKGAANLGLYDQRMAIEWVQKNIQYFGGDPTKVTLFGESAGGISVSYQMMYRGGQINNAFRAAIMQSGAPSSFKSSPQDNSARQQAYDEIASQTGCSQARDSFECLRTIDVNRLQEAHVATYKLPPDALAFANFPTAYGPVTVSDAQVVQLSEAHLEFHLSANLDEGTWFVAATSFFLDLLGFFNSKRPGLSIGLSPFISSPMCALYPNVPAAGSPYNTGSETFGRSYNYKWAAAPRRQFIRAATSRGQKVWSYMFSQPTAGSPPEYGISHASEISYIFGGLPPNATQESKDVSDKMMINFATALSPQPDGSNLPAWPTYGNLKNMLQLKANDYSTISDTFREAPVQYILNTILVGLNTPRCFNKRRLFHYDTSAPFSLVQGRAISRSFPAHIVQYSVTRSRSYRSRRTRGSVRFNWVRSCFRISCPLQMAVAIINQLPGAARWFSVVYEPRVRQTKVQQAKHHNKSCIGA</sequence>
<evidence type="ECO:0000313" key="5">
    <source>
        <dbReference type="EMBL" id="ELU40643.1"/>
    </source>
</evidence>
<dbReference type="Pfam" id="PF00135">
    <property type="entry name" value="COesterase"/>
    <property type="match status" value="1"/>
</dbReference>
<dbReference type="Gene3D" id="3.40.50.1820">
    <property type="entry name" value="alpha/beta hydrolase"/>
    <property type="match status" value="1"/>
</dbReference>
<organism evidence="5 6">
    <name type="scientific">Thanatephorus cucumeris (strain AG1-IA)</name>
    <name type="common">Rice sheath blight fungus</name>
    <name type="synonym">Rhizoctonia solani</name>
    <dbReference type="NCBI Taxonomy" id="983506"/>
    <lineage>
        <taxon>Eukaryota</taxon>
        <taxon>Fungi</taxon>
        <taxon>Dikarya</taxon>
        <taxon>Basidiomycota</taxon>
        <taxon>Agaricomycotina</taxon>
        <taxon>Agaricomycetes</taxon>
        <taxon>Cantharellales</taxon>
        <taxon>Ceratobasidiaceae</taxon>
        <taxon>Rhizoctonia</taxon>
        <taxon>Rhizoctonia solani AG-1</taxon>
    </lineage>
</organism>
<dbReference type="EMBL" id="AFRT01001367">
    <property type="protein sequence ID" value="ELU40643.1"/>
    <property type="molecule type" value="Genomic_DNA"/>
</dbReference>
<dbReference type="STRING" id="983506.L8WV47"/>
<feature type="signal peptide" evidence="3">
    <location>
        <begin position="1"/>
        <end position="22"/>
    </location>
</feature>
<proteinExistence type="inferred from homology"/>
<dbReference type="InterPro" id="IPR019826">
    <property type="entry name" value="Carboxylesterase_B_AS"/>
</dbReference>
<dbReference type="PROSITE" id="PS00941">
    <property type="entry name" value="CARBOXYLESTERASE_B_2"/>
    <property type="match status" value="1"/>
</dbReference>
<reference evidence="5 6" key="1">
    <citation type="journal article" date="2013" name="Nat. Commun.">
        <title>The evolution and pathogenic mechanisms of the rice sheath blight pathogen.</title>
        <authorList>
            <person name="Zheng A."/>
            <person name="Lin R."/>
            <person name="Xu L."/>
            <person name="Qin P."/>
            <person name="Tang C."/>
            <person name="Ai P."/>
            <person name="Zhang D."/>
            <person name="Liu Y."/>
            <person name="Sun Z."/>
            <person name="Feng H."/>
            <person name="Wang Y."/>
            <person name="Chen Y."/>
            <person name="Liang X."/>
            <person name="Fu R."/>
            <person name="Li Q."/>
            <person name="Zhang J."/>
            <person name="Yu X."/>
            <person name="Xie Z."/>
            <person name="Ding L."/>
            <person name="Guan P."/>
            <person name="Tang J."/>
            <person name="Liang Y."/>
            <person name="Wang S."/>
            <person name="Deng Q."/>
            <person name="Li S."/>
            <person name="Zhu J."/>
            <person name="Wang L."/>
            <person name="Liu H."/>
            <person name="Li P."/>
        </authorList>
    </citation>
    <scope>NUCLEOTIDE SEQUENCE [LARGE SCALE GENOMIC DNA]</scope>
    <source>
        <strain evidence="6">AG-1 IA</strain>
    </source>
</reference>
<keyword evidence="3" id="KW-0732">Signal</keyword>
<dbReference type="GO" id="GO:0005886">
    <property type="term" value="C:plasma membrane"/>
    <property type="evidence" value="ECO:0007669"/>
    <property type="project" value="TreeGrafter"/>
</dbReference>
<evidence type="ECO:0000313" key="6">
    <source>
        <dbReference type="Proteomes" id="UP000011668"/>
    </source>
</evidence>
<evidence type="ECO:0000259" key="4">
    <source>
        <dbReference type="Pfam" id="PF00135"/>
    </source>
</evidence>
<evidence type="ECO:0000256" key="1">
    <source>
        <dbReference type="ARBA" id="ARBA00005964"/>
    </source>
</evidence>
<dbReference type="SUPFAM" id="SSF53474">
    <property type="entry name" value="alpha/beta-Hydrolases"/>
    <property type="match status" value="1"/>
</dbReference>
<dbReference type="EC" id="3.1.1.-" evidence="3"/>
<dbReference type="HOGENOM" id="CLU_006586_10_6_1"/>
<evidence type="ECO:0000256" key="3">
    <source>
        <dbReference type="RuleBase" id="RU361235"/>
    </source>
</evidence>
<dbReference type="OMA" id="YSVWPEW"/>